<feature type="transmembrane region" description="Helical" evidence="2">
    <location>
        <begin position="55"/>
        <end position="76"/>
    </location>
</feature>
<feature type="region of interest" description="Disordered" evidence="1">
    <location>
        <begin position="156"/>
        <end position="227"/>
    </location>
</feature>
<protein>
    <submittedName>
        <fullName evidence="4">Cation-transporting P-type ATPase</fullName>
    </submittedName>
</protein>
<evidence type="ECO:0000313" key="4">
    <source>
        <dbReference type="EMBL" id="MDN7024633.1"/>
    </source>
</evidence>
<dbReference type="SUPFAM" id="SSF81653">
    <property type="entry name" value="Calcium ATPase, transduction domain A"/>
    <property type="match status" value="1"/>
</dbReference>
<dbReference type="Pfam" id="PF00690">
    <property type="entry name" value="Cation_ATPase_N"/>
    <property type="match status" value="1"/>
</dbReference>
<dbReference type="Proteomes" id="UP001168338">
    <property type="component" value="Unassembled WGS sequence"/>
</dbReference>
<sequence>MQVFTLPHNEVLSHLATREKGLHENEVTTRLTTFGYNEIEKKKRKNYALEYAKQYTNFFAVLLEVAAALSFLADAYSPGEGYNILGFAVLGAVIVNATFTFWQEYQADRTVEALLKLIPPLVGVRRDGAVTKVEAGTVVPGDILVLEEGDTIAADQEERGGGLDSLDHGRVARKRRKKKRSDRSERRRGRPDNRPGKEPASTKTATSRFHTRNHCGLSSASSGAPRR</sequence>
<keyword evidence="2" id="KW-0472">Membrane</keyword>
<evidence type="ECO:0000256" key="2">
    <source>
        <dbReference type="SAM" id="Phobius"/>
    </source>
</evidence>
<dbReference type="InterPro" id="IPR059000">
    <property type="entry name" value="ATPase_P-type_domA"/>
</dbReference>
<dbReference type="SMART" id="SM00831">
    <property type="entry name" value="Cation_ATPase_N"/>
    <property type="match status" value="1"/>
</dbReference>
<feature type="domain" description="Cation-transporting P-type ATPase N-terminal" evidence="3">
    <location>
        <begin position="2"/>
        <end position="75"/>
    </location>
</feature>
<dbReference type="RefSeq" id="WP_301663752.1">
    <property type="nucleotide sequence ID" value="NZ_VCYH01000004.1"/>
</dbReference>
<accession>A0ABT8M9L7</accession>
<reference evidence="4" key="1">
    <citation type="submission" date="2019-05" db="EMBL/GenBank/DDBJ databases">
        <title>Methanoculleus sp. FWC-SCC1, a methanogenic archaeon isolated from deep marine cold seep.</title>
        <authorList>
            <person name="Chen Y.-W."/>
            <person name="Chen S.-C."/>
            <person name="Teng N.-H."/>
            <person name="Lai M.-C."/>
        </authorList>
    </citation>
    <scope>NUCLEOTIDE SEQUENCE</scope>
    <source>
        <strain evidence="4">FWC-SCC1</strain>
    </source>
</reference>
<feature type="compositionally biased region" description="Basic and acidic residues" evidence="1">
    <location>
        <begin position="182"/>
        <end position="197"/>
    </location>
</feature>
<name>A0ABT8M9L7_9EURY</name>
<proteinExistence type="predicted"/>
<dbReference type="InterPro" id="IPR008250">
    <property type="entry name" value="ATPase_P-typ_transduc_dom_A_sf"/>
</dbReference>
<dbReference type="SUPFAM" id="SSF81665">
    <property type="entry name" value="Calcium ATPase, transmembrane domain M"/>
    <property type="match status" value="1"/>
</dbReference>
<organism evidence="4 5">
    <name type="scientific">Methanoculleus frigidifontis</name>
    <dbReference type="NCBI Taxonomy" id="2584085"/>
    <lineage>
        <taxon>Archaea</taxon>
        <taxon>Methanobacteriati</taxon>
        <taxon>Methanobacteriota</taxon>
        <taxon>Stenosarchaea group</taxon>
        <taxon>Methanomicrobia</taxon>
        <taxon>Methanomicrobiales</taxon>
        <taxon>Methanomicrobiaceae</taxon>
        <taxon>Methanoculleus</taxon>
    </lineage>
</organism>
<feature type="transmembrane region" description="Helical" evidence="2">
    <location>
        <begin position="82"/>
        <end position="102"/>
    </location>
</feature>
<feature type="compositionally biased region" description="Basic and acidic residues" evidence="1">
    <location>
        <begin position="156"/>
        <end position="170"/>
    </location>
</feature>
<keyword evidence="2" id="KW-0812">Transmembrane</keyword>
<evidence type="ECO:0000256" key="1">
    <source>
        <dbReference type="SAM" id="MobiDB-lite"/>
    </source>
</evidence>
<dbReference type="InterPro" id="IPR023298">
    <property type="entry name" value="ATPase_P-typ_TM_dom_sf"/>
</dbReference>
<feature type="compositionally biased region" description="Polar residues" evidence="1">
    <location>
        <begin position="216"/>
        <end position="227"/>
    </location>
</feature>
<dbReference type="Gene3D" id="1.20.1110.10">
    <property type="entry name" value="Calcium-transporting ATPase, transmembrane domain"/>
    <property type="match status" value="1"/>
</dbReference>
<keyword evidence="5" id="KW-1185">Reference proteome</keyword>
<feature type="compositionally biased region" description="Basic residues" evidence="1">
    <location>
        <begin position="171"/>
        <end position="181"/>
    </location>
</feature>
<dbReference type="EMBL" id="VCYH01000004">
    <property type="protein sequence ID" value="MDN7024633.1"/>
    <property type="molecule type" value="Genomic_DNA"/>
</dbReference>
<keyword evidence="2" id="KW-1133">Transmembrane helix</keyword>
<dbReference type="Pfam" id="PF00122">
    <property type="entry name" value="E1-E2_ATPase"/>
    <property type="match status" value="1"/>
</dbReference>
<dbReference type="Gene3D" id="2.70.150.10">
    <property type="entry name" value="Calcium-transporting ATPase, cytoplasmic transduction domain A"/>
    <property type="match status" value="1"/>
</dbReference>
<gene>
    <name evidence="4" type="ORF">FGU65_06980</name>
</gene>
<evidence type="ECO:0000259" key="3">
    <source>
        <dbReference type="SMART" id="SM00831"/>
    </source>
</evidence>
<comment type="caution">
    <text evidence="4">The sequence shown here is derived from an EMBL/GenBank/DDBJ whole genome shotgun (WGS) entry which is preliminary data.</text>
</comment>
<dbReference type="InterPro" id="IPR004014">
    <property type="entry name" value="ATPase_P-typ_cation-transptr_N"/>
</dbReference>
<evidence type="ECO:0000313" key="5">
    <source>
        <dbReference type="Proteomes" id="UP001168338"/>
    </source>
</evidence>
<dbReference type="PANTHER" id="PTHR42861">
    <property type="entry name" value="CALCIUM-TRANSPORTING ATPASE"/>
    <property type="match status" value="1"/>
</dbReference>